<proteinExistence type="predicted"/>
<feature type="chain" id="PRO_5021836523" description="DUF4794 domain-containing protein" evidence="3">
    <location>
        <begin position="20"/>
        <end position="381"/>
    </location>
</feature>
<keyword evidence="3" id="KW-0732">Signal</keyword>
<feature type="compositionally biased region" description="Polar residues" evidence="2">
    <location>
        <begin position="271"/>
        <end position="280"/>
    </location>
</feature>
<sequence length="381" mass="41875">MKTIGAFFTLAYVLGPILAIPVDLNDEVEFVEPVNTNADSPVTSEGIPAQIPILVIRTGNPFFGSFGGSGFPGLRPKSQDEPSANGAGSFLGFEDIFNSFFGPSRSNTEADYDGDFDDTVNLRPLDEAIPTSGTPQCGLICQIMNQFQGQIATIEKEIHDIREKEQERENEIEVDRILPDGSIVRINRTVLTDRNGDGSAFIFHSTSFHNILSPEDHADDGPSAAGDDSNPNNDEATDFEDDEEPSFEYPEADIPDLKDVQEADEARSKRSAQFGQQVESSFKPKFFQKAPSKPQSSQNGNLILADPYDNNPAPNLATDTRVNEIIMEDARRGGLIRIDPDSELIEENEFGQVVPIQFGQAPVQADDSPWEQQQTVRVFQS</sequence>
<feature type="region of interest" description="Disordered" evidence="2">
    <location>
        <begin position="212"/>
        <end position="282"/>
    </location>
</feature>
<dbReference type="AlphaFoldDB" id="A0A553PMM1"/>
<dbReference type="EMBL" id="VCGU01000003">
    <property type="protein sequence ID" value="TRY78910.1"/>
    <property type="molecule type" value="Genomic_DNA"/>
</dbReference>
<evidence type="ECO:0000313" key="5">
    <source>
        <dbReference type="Proteomes" id="UP000318571"/>
    </source>
</evidence>
<evidence type="ECO:0000256" key="2">
    <source>
        <dbReference type="SAM" id="MobiDB-lite"/>
    </source>
</evidence>
<feature type="compositionally biased region" description="Acidic residues" evidence="2">
    <location>
        <begin position="235"/>
        <end position="254"/>
    </location>
</feature>
<feature type="signal peptide" evidence="3">
    <location>
        <begin position="1"/>
        <end position="19"/>
    </location>
</feature>
<evidence type="ECO:0000256" key="1">
    <source>
        <dbReference type="SAM" id="Coils"/>
    </source>
</evidence>
<keyword evidence="5" id="KW-1185">Reference proteome</keyword>
<protein>
    <recommendedName>
        <fullName evidence="6">DUF4794 domain-containing protein</fullName>
    </recommendedName>
</protein>
<name>A0A553PMM1_TIGCA</name>
<feature type="compositionally biased region" description="Basic and acidic residues" evidence="2">
    <location>
        <begin position="255"/>
        <end position="268"/>
    </location>
</feature>
<organism evidence="4 5">
    <name type="scientific">Tigriopus californicus</name>
    <name type="common">Marine copepod</name>
    <dbReference type="NCBI Taxonomy" id="6832"/>
    <lineage>
        <taxon>Eukaryota</taxon>
        <taxon>Metazoa</taxon>
        <taxon>Ecdysozoa</taxon>
        <taxon>Arthropoda</taxon>
        <taxon>Crustacea</taxon>
        <taxon>Multicrustacea</taxon>
        <taxon>Hexanauplia</taxon>
        <taxon>Copepoda</taxon>
        <taxon>Harpacticoida</taxon>
        <taxon>Harpacticidae</taxon>
        <taxon>Tigriopus</taxon>
    </lineage>
</organism>
<gene>
    <name evidence="4" type="ORF">TCAL_15366</name>
</gene>
<feature type="coiled-coil region" evidence="1">
    <location>
        <begin position="144"/>
        <end position="171"/>
    </location>
</feature>
<accession>A0A553PMM1</accession>
<reference evidence="4 5" key="1">
    <citation type="journal article" date="2018" name="Nat. Ecol. Evol.">
        <title>Genomic signatures of mitonuclear coevolution across populations of Tigriopus californicus.</title>
        <authorList>
            <person name="Barreto F.S."/>
            <person name="Watson E.T."/>
            <person name="Lima T.G."/>
            <person name="Willett C.S."/>
            <person name="Edmands S."/>
            <person name="Li W."/>
            <person name="Burton R.S."/>
        </authorList>
    </citation>
    <scope>NUCLEOTIDE SEQUENCE [LARGE SCALE GENOMIC DNA]</scope>
    <source>
        <strain evidence="4 5">San Diego</strain>
    </source>
</reference>
<evidence type="ECO:0008006" key="6">
    <source>
        <dbReference type="Google" id="ProtNLM"/>
    </source>
</evidence>
<evidence type="ECO:0000256" key="3">
    <source>
        <dbReference type="SAM" id="SignalP"/>
    </source>
</evidence>
<keyword evidence="1" id="KW-0175">Coiled coil</keyword>
<evidence type="ECO:0000313" key="4">
    <source>
        <dbReference type="EMBL" id="TRY78910.1"/>
    </source>
</evidence>
<dbReference type="Proteomes" id="UP000318571">
    <property type="component" value="Chromosome 11"/>
</dbReference>
<comment type="caution">
    <text evidence="4">The sequence shown here is derived from an EMBL/GenBank/DDBJ whole genome shotgun (WGS) entry which is preliminary data.</text>
</comment>